<dbReference type="Gene3D" id="3.90.1150.10">
    <property type="entry name" value="Aspartate Aminotransferase, domain 1"/>
    <property type="match status" value="1"/>
</dbReference>
<evidence type="ECO:0000256" key="1">
    <source>
        <dbReference type="RuleBase" id="RU004508"/>
    </source>
</evidence>
<dbReference type="EMBL" id="FRAE01000027">
    <property type="protein sequence ID" value="SHK01278.1"/>
    <property type="molecule type" value="Genomic_DNA"/>
</dbReference>
<dbReference type="RefSeq" id="WP_072888581.1">
    <property type="nucleotide sequence ID" value="NZ_FRAE01000027.1"/>
</dbReference>
<name>A0A1M6P041_9FIRM</name>
<dbReference type="GO" id="GO:0008483">
    <property type="term" value="F:transaminase activity"/>
    <property type="evidence" value="ECO:0007669"/>
    <property type="project" value="TreeGrafter"/>
</dbReference>
<reference evidence="3" key="1">
    <citation type="submission" date="2016-11" db="EMBL/GenBank/DDBJ databases">
        <authorList>
            <person name="Varghese N."/>
            <person name="Submissions S."/>
        </authorList>
    </citation>
    <scope>NUCLEOTIDE SEQUENCE [LARGE SCALE GENOMIC DNA]</scope>
    <source>
        <strain evidence="3">DSM 15518</strain>
    </source>
</reference>
<accession>A0A1M6P041</accession>
<evidence type="ECO:0000313" key="3">
    <source>
        <dbReference type="Proteomes" id="UP000242497"/>
    </source>
</evidence>
<dbReference type="SUPFAM" id="SSF53383">
    <property type="entry name" value="PLP-dependent transferases"/>
    <property type="match status" value="1"/>
</dbReference>
<gene>
    <name evidence="2" type="ORF">SAMN02744037_01419</name>
</gene>
<dbReference type="InterPro" id="IPR015422">
    <property type="entry name" value="PyrdxlP-dep_Trfase_small"/>
</dbReference>
<organism evidence="2 3">
    <name type="scientific">Tepidibacter formicigenes DSM 15518</name>
    <dbReference type="NCBI Taxonomy" id="1123349"/>
    <lineage>
        <taxon>Bacteria</taxon>
        <taxon>Bacillati</taxon>
        <taxon>Bacillota</taxon>
        <taxon>Clostridia</taxon>
        <taxon>Peptostreptococcales</taxon>
        <taxon>Peptostreptococcaceae</taxon>
        <taxon>Tepidibacter</taxon>
    </lineage>
</organism>
<dbReference type="PANTHER" id="PTHR30244">
    <property type="entry name" value="TRANSAMINASE"/>
    <property type="match status" value="1"/>
</dbReference>
<dbReference type="Gene3D" id="3.40.640.10">
    <property type="entry name" value="Type I PLP-dependent aspartate aminotransferase-like (Major domain)"/>
    <property type="match status" value="1"/>
</dbReference>
<keyword evidence="3" id="KW-1185">Reference proteome</keyword>
<dbReference type="InterPro" id="IPR015421">
    <property type="entry name" value="PyrdxlP-dep_Trfase_major"/>
</dbReference>
<dbReference type="GO" id="GO:0000271">
    <property type="term" value="P:polysaccharide biosynthetic process"/>
    <property type="evidence" value="ECO:0007669"/>
    <property type="project" value="TreeGrafter"/>
</dbReference>
<dbReference type="InterPro" id="IPR015424">
    <property type="entry name" value="PyrdxlP-dep_Trfase"/>
</dbReference>
<dbReference type="STRING" id="1123349.SAMN02744037_01419"/>
<dbReference type="Proteomes" id="UP000242497">
    <property type="component" value="Unassembled WGS sequence"/>
</dbReference>
<sequence>MKFIKPIGGEFWFTPEIFNKNSKNFKNIKATFLSGGQSALRAVLNDLEIGKGDIILMPNHLCPTILYSLHEKNIKYIFYKINKDLSIDLKSLEEKISNKNIKAIYIINYFGFYHNRKTIEFLKKMREKYNFKIIEDAVQMLWFKNNNFIGDYVFNSYRKFVPIDGSILLSKNNRIYKETKDKYYELINKGRSEKKLYIDYEIGNEENYLNTFKEAEKFYYKRKEAYGMNIISKKLLSSLDIEYIKKKRQENYKYLYEKIKKIEFIETIFDINKINDNIPLGFPVYIKNNNRDKIRKLLMNNKIYCPIHWNINNEIGKNILTIPIDQRYDFKDMDRVIFSFLKSSN</sequence>
<dbReference type="PANTHER" id="PTHR30244:SF34">
    <property type="entry name" value="DTDP-4-AMINO-4,6-DIDEOXYGALACTOSE TRANSAMINASE"/>
    <property type="match status" value="1"/>
</dbReference>
<comment type="similarity">
    <text evidence="1">Belongs to the DegT/DnrJ/EryC1 family.</text>
</comment>
<dbReference type="Pfam" id="PF01041">
    <property type="entry name" value="DegT_DnrJ_EryC1"/>
    <property type="match status" value="1"/>
</dbReference>
<dbReference type="InterPro" id="IPR000653">
    <property type="entry name" value="DegT/StrS_aminotransferase"/>
</dbReference>
<proteinExistence type="inferred from homology"/>
<keyword evidence="1" id="KW-0663">Pyridoxal phosphate</keyword>
<dbReference type="AlphaFoldDB" id="A0A1M6P041"/>
<protein>
    <submittedName>
        <fullName evidence="2">dTDP-4-amino-4,6-dideoxygalactose transaminase</fullName>
    </submittedName>
</protein>
<dbReference type="GO" id="GO:0030170">
    <property type="term" value="F:pyridoxal phosphate binding"/>
    <property type="evidence" value="ECO:0007669"/>
    <property type="project" value="TreeGrafter"/>
</dbReference>
<evidence type="ECO:0000313" key="2">
    <source>
        <dbReference type="EMBL" id="SHK01278.1"/>
    </source>
</evidence>